<accession>A0A9P7Z9H9</accession>
<evidence type="ECO:0000259" key="4">
    <source>
        <dbReference type="Pfam" id="PF04825"/>
    </source>
</evidence>
<feature type="compositionally biased region" description="Basic and acidic residues" evidence="3">
    <location>
        <begin position="429"/>
        <end position="440"/>
    </location>
</feature>
<evidence type="ECO:0000256" key="2">
    <source>
        <dbReference type="ARBA" id="ARBA00023242"/>
    </source>
</evidence>
<dbReference type="Proteomes" id="UP000887226">
    <property type="component" value="Unassembled WGS sequence"/>
</dbReference>
<feature type="compositionally biased region" description="Polar residues" evidence="3">
    <location>
        <begin position="147"/>
        <end position="165"/>
    </location>
</feature>
<keyword evidence="2" id="KW-0539">Nucleus</keyword>
<dbReference type="InterPro" id="IPR039781">
    <property type="entry name" value="Rad21/Rec8-like"/>
</dbReference>
<dbReference type="EMBL" id="MU253772">
    <property type="protein sequence ID" value="KAG9247430.1"/>
    <property type="molecule type" value="Genomic_DNA"/>
</dbReference>
<evidence type="ECO:0000256" key="3">
    <source>
        <dbReference type="SAM" id="MobiDB-lite"/>
    </source>
</evidence>
<dbReference type="OrthoDB" id="5427633at2759"/>
<gene>
    <name evidence="5" type="ORF">BJ878DRAFT_180680</name>
</gene>
<feature type="region of interest" description="Disordered" evidence="3">
    <location>
        <begin position="147"/>
        <end position="170"/>
    </location>
</feature>
<dbReference type="Pfam" id="PF04825">
    <property type="entry name" value="Rad21_Rec8_N"/>
    <property type="match status" value="1"/>
</dbReference>
<dbReference type="PANTHER" id="PTHR12585:SF70">
    <property type="entry name" value="RAD21_REC8 N TERMINAL DOMAIN PROTEIN (AFU_ORTHOLOGUE AFUA_6G02900)"/>
    <property type="match status" value="1"/>
</dbReference>
<feature type="region of interest" description="Disordered" evidence="3">
    <location>
        <begin position="300"/>
        <end position="339"/>
    </location>
</feature>
<feature type="compositionally biased region" description="Basic and acidic residues" evidence="3">
    <location>
        <begin position="455"/>
        <end position="471"/>
    </location>
</feature>
<feature type="domain" description="Rad21/Rec8-like protein N-terminal" evidence="4">
    <location>
        <begin position="1"/>
        <end position="111"/>
    </location>
</feature>
<dbReference type="GO" id="GO:0003682">
    <property type="term" value="F:chromatin binding"/>
    <property type="evidence" value="ECO:0007669"/>
    <property type="project" value="TreeGrafter"/>
</dbReference>
<proteinExistence type="predicted"/>
<dbReference type="GO" id="GO:0030892">
    <property type="term" value="C:mitotic cohesin complex"/>
    <property type="evidence" value="ECO:0007669"/>
    <property type="project" value="TreeGrafter"/>
</dbReference>
<dbReference type="PANTHER" id="PTHR12585">
    <property type="entry name" value="SCC1 / RAD21 FAMILY MEMBER"/>
    <property type="match status" value="1"/>
</dbReference>
<feature type="region of interest" description="Disordered" evidence="3">
    <location>
        <begin position="428"/>
        <end position="475"/>
    </location>
</feature>
<comment type="caution">
    <text evidence="5">The sequence shown here is derived from an EMBL/GenBank/DDBJ whole genome shotgun (WGS) entry which is preliminary data.</text>
</comment>
<dbReference type="GO" id="GO:0007064">
    <property type="term" value="P:mitotic sister chromatid cohesion"/>
    <property type="evidence" value="ECO:0007669"/>
    <property type="project" value="TreeGrafter"/>
</dbReference>
<dbReference type="GO" id="GO:0005634">
    <property type="term" value="C:nucleus"/>
    <property type="evidence" value="ECO:0007669"/>
    <property type="project" value="UniProtKB-SubCell"/>
</dbReference>
<comment type="subcellular location">
    <subcellularLocation>
        <location evidence="1">Nucleus</location>
    </subcellularLocation>
</comment>
<evidence type="ECO:0000313" key="5">
    <source>
        <dbReference type="EMBL" id="KAG9247430.1"/>
    </source>
</evidence>
<sequence length="714" mass="77503">MFYSHEILTSRKYGVATVWLVATLGAKSGTKKVTRKAILDVDVQKACETIIQPEAPMALRLQSNLLYGVSRVYDQQCSYVLADVQAAQNNIRTLYKIIGSGNIDLNTGKAKPDQLIMLDDPAFDPNMALPALDFNLGNLDLGDTQSSSQSMLSIRGRSGSTSSHGASGIGINLPSSSMHGGSYQLPFDDPFGSVQKPGVGRPGIFDDEAELFQDDMLFEFDANGDMRDIGDEERAARLASVAPRGRLGIDSAASGRVRREHEDGHIEPHFNADDDGNMDYAHDMQMLPDAEPFQMMAGGLGGNDLPKSNIGDSDLVEDEGSSVSAEANQKHRKPRARKALPTDKDIELCNTDLRLWQHNYLSDMDEAKKLKADKSHTSHSKKIGATFVYGSGINGVGNGVGSSKLPSPLLMFSGESLLSMITGQPISAKEAKEGTKRTHEESDEAVGSSPKRSRHSEQDNSHEEEVGRNLQDDFGVMNMDDSIEVGREAPDALAEYHSSAMMPWNMSQSLASHQRGMTSSIAGRLPSIGSRRLASASPLIGRGAPLPSGMDQLDIVDNEPIMYGRGDLNSHDGDDDVLRKGLSHAGGLSSSQVEAANFEMFGPAAQVDTQTAAGSQWVRDILDRESGNFYEYISNTISEKYGDNLAGEIRADRDVDEHVTFEELFNPGQNTQLVAAQAFYHVLSLATKNRVWVTQDLEDEVHQSFGEICLGILA</sequence>
<evidence type="ECO:0000313" key="6">
    <source>
        <dbReference type="Proteomes" id="UP000887226"/>
    </source>
</evidence>
<protein>
    <submittedName>
        <fullName evidence="5">Rec8 like protein-domain-containing protein</fullName>
    </submittedName>
</protein>
<organism evidence="5 6">
    <name type="scientific">Calycina marina</name>
    <dbReference type="NCBI Taxonomy" id="1763456"/>
    <lineage>
        <taxon>Eukaryota</taxon>
        <taxon>Fungi</taxon>
        <taxon>Dikarya</taxon>
        <taxon>Ascomycota</taxon>
        <taxon>Pezizomycotina</taxon>
        <taxon>Leotiomycetes</taxon>
        <taxon>Helotiales</taxon>
        <taxon>Pezizellaceae</taxon>
        <taxon>Calycina</taxon>
    </lineage>
</organism>
<name>A0A9P7Z9H9_9HELO</name>
<dbReference type="CDD" id="cd21789">
    <property type="entry name" value="Rad21_Rec8_M_SpRec8p-like"/>
    <property type="match status" value="1"/>
</dbReference>
<reference evidence="5" key="1">
    <citation type="journal article" date="2021" name="IMA Fungus">
        <title>Genomic characterization of three marine fungi, including Emericellopsis atlantica sp. nov. with signatures of a generalist lifestyle and marine biomass degradation.</title>
        <authorList>
            <person name="Hagestad O.C."/>
            <person name="Hou L."/>
            <person name="Andersen J.H."/>
            <person name="Hansen E.H."/>
            <person name="Altermark B."/>
            <person name="Li C."/>
            <person name="Kuhnert E."/>
            <person name="Cox R.J."/>
            <person name="Crous P.W."/>
            <person name="Spatafora J.W."/>
            <person name="Lail K."/>
            <person name="Amirebrahimi M."/>
            <person name="Lipzen A."/>
            <person name="Pangilinan J."/>
            <person name="Andreopoulos W."/>
            <person name="Hayes R.D."/>
            <person name="Ng V."/>
            <person name="Grigoriev I.V."/>
            <person name="Jackson S.A."/>
            <person name="Sutton T.D.S."/>
            <person name="Dobson A.D.W."/>
            <person name="Rama T."/>
        </authorList>
    </citation>
    <scope>NUCLEOTIDE SEQUENCE</scope>
    <source>
        <strain evidence="5">TRa3180A</strain>
    </source>
</reference>
<dbReference type="AlphaFoldDB" id="A0A9P7Z9H9"/>
<keyword evidence="6" id="KW-1185">Reference proteome</keyword>
<dbReference type="InterPro" id="IPR006910">
    <property type="entry name" value="Rad21_Rec8_N"/>
</dbReference>
<evidence type="ECO:0000256" key="1">
    <source>
        <dbReference type="ARBA" id="ARBA00004123"/>
    </source>
</evidence>